<evidence type="ECO:0000313" key="3">
    <source>
        <dbReference type="Proteomes" id="UP001377567"/>
    </source>
</evidence>
<sequence>MVSVTIAVSCAIGIPLLVFSVGLLLCLWMRPKDNGDKTFDDKEYSDKFGSTDVEDIQWDDINTWVDVQATSAQSQGPVKIEPKITKTQGAHYVPIYRKRITEICNTVQYQNYNKEKQSFSSSTTTDGLTLGEKQVGRYYSILPVFNEYQPQSKCSGNSGYTINEQTLVKNLLHQDFGPYTSLV</sequence>
<dbReference type="Proteomes" id="UP001377567">
    <property type="component" value="Unassembled WGS sequence"/>
</dbReference>
<comment type="caution">
    <text evidence="2">The sequence shown here is derived from an EMBL/GenBank/DDBJ whole genome shotgun (WGS) entry which is preliminary data.</text>
</comment>
<dbReference type="EMBL" id="BTGD01000001">
    <property type="protein sequence ID" value="GMM53394.1"/>
    <property type="molecule type" value="Genomic_DNA"/>
</dbReference>
<accession>A0AAV5RPA4</accession>
<reference evidence="2 3" key="1">
    <citation type="journal article" date="2023" name="Elife">
        <title>Identification of key yeast species and microbe-microbe interactions impacting larval growth of Drosophila in the wild.</title>
        <authorList>
            <person name="Mure A."/>
            <person name="Sugiura Y."/>
            <person name="Maeda R."/>
            <person name="Honda K."/>
            <person name="Sakurai N."/>
            <person name="Takahashi Y."/>
            <person name="Watada M."/>
            <person name="Katoh T."/>
            <person name="Gotoh A."/>
            <person name="Gotoh Y."/>
            <person name="Taniguchi I."/>
            <person name="Nakamura K."/>
            <person name="Hayashi T."/>
            <person name="Katayama T."/>
            <person name="Uemura T."/>
            <person name="Hattori Y."/>
        </authorList>
    </citation>
    <scope>NUCLEOTIDE SEQUENCE [LARGE SCALE GENOMIC DNA]</scope>
    <source>
        <strain evidence="2 3">KH-74</strain>
    </source>
</reference>
<proteinExistence type="predicted"/>
<keyword evidence="3" id="KW-1185">Reference proteome</keyword>
<evidence type="ECO:0000256" key="1">
    <source>
        <dbReference type="SAM" id="Phobius"/>
    </source>
</evidence>
<gene>
    <name evidence="2" type="ORF">DAKH74_000100</name>
</gene>
<keyword evidence="1" id="KW-0812">Transmembrane</keyword>
<dbReference type="AlphaFoldDB" id="A0AAV5RPA4"/>
<protein>
    <submittedName>
        <fullName evidence="2">Uncharacterized protein</fullName>
    </submittedName>
</protein>
<feature type="transmembrane region" description="Helical" evidence="1">
    <location>
        <begin position="6"/>
        <end position="28"/>
    </location>
</feature>
<keyword evidence="1" id="KW-0472">Membrane</keyword>
<organism evidence="2 3">
    <name type="scientific">Maudiozyma humilis</name>
    <name type="common">Sour dough yeast</name>
    <name type="synonym">Kazachstania humilis</name>
    <dbReference type="NCBI Taxonomy" id="51915"/>
    <lineage>
        <taxon>Eukaryota</taxon>
        <taxon>Fungi</taxon>
        <taxon>Dikarya</taxon>
        <taxon>Ascomycota</taxon>
        <taxon>Saccharomycotina</taxon>
        <taxon>Saccharomycetes</taxon>
        <taxon>Saccharomycetales</taxon>
        <taxon>Saccharomycetaceae</taxon>
        <taxon>Maudiozyma</taxon>
    </lineage>
</organism>
<name>A0AAV5RPA4_MAUHU</name>
<evidence type="ECO:0000313" key="2">
    <source>
        <dbReference type="EMBL" id="GMM53394.1"/>
    </source>
</evidence>
<keyword evidence="1" id="KW-1133">Transmembrane helix</keyword>